<evidence type="ECO:0000313" key="1">
    <source>
        <dbReference type="EMBL" id="KPM84129.1"/>
    </source>
</evidence>
<proteinExistence type="predicted"/>
<dbReference type="RefSeq" id="WP_054552385.1">
    <property type="nucleotide sequence ID" value="NZ_LJTC01000004.1"/>
</dbReference>
<dbReference type="PATRIC" id="fig|570156.3.peg.2545"/>
<name>A0A0P7DWN8_9GAMM</name>
<evidence type="ECO:0000313" key="2">
    <source>
        <dbReference type="Proteomes" id="UP000050378"/>
    </source>
</evidence>
<comment type="caution">
    <text evidence="1">The sequence shown here is derived from an EMBL/GenBank/DDBJ whole genome shotgun (WGS) entry which is preliminary data.</text>
</comment>
<sequence length="95" mass="10891">MGVRTALRKELMGLQDSSLLAADDVRALLTQTIKSQPEKSEQGFALISRFNDNHSQLSSGETNKEKLLQHQTHRLFKDILYTRQSVNSWLKKHLN</sequence>
<organism evidence="1 2">
    <name type="scientific">Pseudoalteromonas lipolytica</name>
    <dbReference type="NCBI Taxonomy" id="570156"/>
    <lineage>
        <taxon>Bacteria</taxon>
        <taxon>Pseudomonadati</taxon>
        <taxon>Pseudomonadota</taxon>
        <taxon>Gammaproteobacteria</taxon>
        <taxon>Alteromonadales</taxon>
        <taxon>Pseudoalteromonadaceae</taxon>
        <taxon>Pseudoalteromonas</taxon>
    </lineage>
</organism>
<dbReference type="AlphaFoldDB" id="A0A0P7DWN8"/>
<protein>
    <submittedName>
        <fullName evidence="1">Uncharacterized protein</fullName>
    </submittedName>
</protein>
<accession>A0A0P7DWN8</accession>
<dbReference type="Proteomes" id="UP000050378">
    <property type="component" value="Unassembled WGS sequence"/>
</dbReference>
<dbReference type="EMBL" id="LJTC01000004">
    <property type="protein sequence ID" value="KPM84129.1"/>
    <property type="molecule type" value="Genomic_DNA"/>
</dbReference>
<gene>
    <name evidence="1" type="ORF">AOG27_07450</name>
</gene>
<dbReference type="OrthoDB" id="6313304at2"/>
<reference evidence="1 2" key="1">
    <citation type="submission" date="2015-09" db="EMBL/GenBank/DDBJ databases">
        <title>Draft Genome Sequence of Pseudoalteromonas lipolytica UCD-48B.</title>
        <authorList>
            <person name="Krusor M."/>
            <person name="Coil D.A."/>
            <person name="Lang J.M."/>
            <person name="Eisen J.A."/>
            <person name="Alexiev A."/>
        </authorList>
    </citation>
    <scope>NUCLEOTIDE SEQUENCE [LARGE SCALE GENOMIC DNA]</scope>
    <source>
        <strain evidence="1 2">UCD-48B</strain>
    </source>
</reference>
<dbReference type="STRING" id="570156.AOG27_07450"/>